<evidence type="ECO:0000313" key="1">
    <source>
        <dbReference type="EMBL" id="AGG88432.1"/>
    </source>
</evidence>
<dbReference type="PANTHER" id="PTHR35145:SF1">
    <property type="entry name" value="CYTOPLASMIC PROTEIN"/>
    <property type="match status" value="1"/>
</dbReference>
<sequence precursor="true">MTRQAKHGLSAAQLDALCGHWPGVSRDTKWGVDRVFSVGSKMFAVMPSDGSEGGRLSCKVADQRFLELTDQPGIIPAPYLARAHWISIVEPQRFATAELEAFVLDAYTLVRAKLTKKLQAALGPLPTVKARK</sequence>
<dbReference type="AlphaFoldDB" id="M4NEP5"/>
<dbReference type="PANTHER" id="PTHR35145">
    <property type="entry name" value="CYTOPLASMIC PROTEIN-RELATED"/>
    <property type="match status" value="1"/>
</dbReference>
<proteinExistence type="predicted"/>
<dbReference type="RefSeq" id="WP_015447273.1">
    <property type="nucleotide sequence ID" value="NC_020541.1"/>
</dbReference>
<accession>M4NEP5</accession>
<protein>
    <recommendedName>
        <fullName evidence="3">MmcQ/YjbR family DNA-binding protein</fullName>
    </recommendedName>
</protein>
<dbReference type="Proteomes" id="UP000011859">
    <property type="component" value="Chromosome"/>
</dbReference>
<gene>
    <name evidence="1" type="ORF">R2APBS1_1280</name>
</gene>
<dbReference type="STRING" id="666685.R2APBS1_1280"/>
<evidence type="ECO:0000313" key="2">
    <source>
        <dbReference type="Proteomes" id="UP000011859"/>
    </source>
</evidence>
<dbReference type="Pfam" id="PF04237">
    <property type="entry name" value="YjbR"/>
    <property type="match status" value="1"/>
</dbReference>
<name>M4NEP5_9GAMM</name>
<reference evidence="1 2" key="1">
    <citation type="submission" date="2012-04" db="EMBL/GenBank/DDBJ databases">
        <title>Complete genome of Rhodanobacter sp. 2APBS1.</title>
        <authorList>
            <consortium name="US DOE Joint Genome Institute"/>
            <person name="Huntemann M."/>
            <person name="Wei C.-L."/>
            <person name="Han J."/>
            <person name="Detter J.C."/>
            <person name="Han C."/>
            <person name="Tapia R."/>
            <person name="Munk A.C.C."/>
            <person name="Chen A."/>
            <person name="Krypides N."/>
            <person name="Mavromatis K."/>
            <person name="Markowitz V."/>
            <person name="Szeto E."/>
            <person name="Ivanova N."/>
            <person name="Mikhailova N."/>
            <person name="Ovchinnikova G."/>
            <person name="Pagani I."/>
            <person name="Pati A."/>
            <person name="Goodwin L."/>
            <person name="Peters L."/>
            <person name="Pitluck S."/>
            <person name="Woyke T."/>
            <person name="Prakash O."/>
            <person name="Elkins J."/>
            <person name="Brown S."/>
            <person name="Palumbo A."/>
            <person name="Hemme C."/>
            <person name="Zhou J."/>
            <person name="Watson D."/>
            <person name="Jardine P."/>
            <person name="Kostka J."/>
            <person name="Green S."/>
        </authorList>
    </citation>
    <scope>NUCLEOTIDE SEQUENCE [LARGE SCALE GENOMIC DNA]</scope>
    <source>
        <strain evidence="1 2">2APBS1</strain>
    </source>
</reference>
<dbReference type="HOGENOM" id="CLU_105851_4_1_6"/>
<dbReference type="OrthoDB" id="9804614at2"/>
<dbReference type="InterPro" id="IPR038056">
    <property type="entry name" value="YjbR-like_sf"/>
</dbReference>
<keyword evidence="2" id="KW-1185">Reference proteome</keyword>
<dbReference type="Gene3D" id="3.90.1150.30">
    <property type="match status" value="1"/>
</dbReference>
<dbReference type="KEGG" id="rhd:R2APBS1_1280"/>
<evidence type="ECO:0008006" key="3">
    <source>
        <dbReference type="Google" id="ProtNLM"/>
    </source>
</evidence>
<dbReference type="InterPro" id="IPR058532">
    <property type="entry name" value="YjbR/MT2646/Rv2570-like"/>
</dbReference>
<dbReference type="SUPFAM" id="SSF142906">
    <property type="entry name" value="YjbR-like"/>
    <property type="match status" value="1"/>
</dbReference>
<dbReference type="InterPro" id="IPR007351">
    <property type="entry name" value="YjbR"/>
</dbReference>
<dbReference type="EMBL" id="CP003470">
    <property type="protein sequence ID" value="AGG88432.1"/>
    <property type="molecule type" value="Genomic_DNA"/>
</dbReference>
<organism evidence="1 2">
    <name type="scientific">Rhodanobacter denitrificans</name>
    <dbReference type="NCBI Taxonomy" id="666685"/>
    <lineage>
        <taxon>Bacteria</taxon>
        <taxon>Pseudomonadati</taxon>
        <taxon>Pseudomonadota</taxon>
        <taxon>Gammaproteobacteria</taxon>
        <taxon>Lysobacterales</taxon>
        <taxon>Rhodanobacteraceae</taxon>
        <taxon>Rhodanobacter</taxon>
    </lineage>
</organism>
<dbReference type="eggNOG" id="COG2315">
    <property type="taxonomic scope" value="Bacteria"/>
</dbReference>